<evidence type="ECO:0000313" key="2">
    <source>
        <dbReference type="EMBL" id="EGV94809.1"/>
    </source>
</evidence>
<feature type="compositionally biased region" description="Basic and acidic residues" evidence="1">
    <location>
        <begin position="13"/>
        <end position="22"/>
    </location>
</feature>
<dbReference type="Proteomes" id="UP000001075">
    <property type="component" value="Unassembled WGS sequence"/>
</dbReference>
<feature type="region of interest" description="Disordered" evidence="1">
    <location>
        <begin position="1"/>
        <end position="39"/>
    </location>
</feature>
<organism evidence="2 3">
    <name type="scientific">Cricetulus griseus</name>
    <name type="common">Chinese hamster</name>
    <name type="synonym">Cricetulus barabensis griseus</name>
    <dbReference type="NCBI Taxonomy" id="10029"/>
    <lineage>
        <taxon>Eukaryota</taxon>
        <taxon>Metazoa</taxon>
        <taxon>Chordata</taxon>
        <taxon>Craniata</taxon>
        <taxon>Vertebrata</taxon>
        <taxon>Euteleostomi</taxon>
        <taxon>Mammalia</taxon>
        <taxon>Eutheria</taxon>
        <taxon>Euarchontoglires</taxon>
        <taxon>Glires</taxon>
        <taxon>Rodentia</taxon>
        <taxon>Myomorpha</taxon>
        <taxon>Muroidea</taxon>
        <taxon>Cricetidae</taxon>
        <taxon>Cricetinae</taxon>
        <taxon>Cricetulus</taxon>
    </lineage>
</organism>
<proteinExistence type="predicted"/>
<protein>
    <submittedName>
        <fullName evidence="2">Uncharacterized protein</fullName>
    </submittedName>
</protein>
<dbReference type="InParanoid" id="G3H2X2"/>
<evidence type="ECO:0000313" key="3">
    <source>
        <dbReference type="Proteomes" id="UP000001075"/>
    </source>
</evidence>
<accession>G3H2X2</accession>
<evidence type="ECO:0000256" key="1">
    <source>
        <dbReference type="SAM" id="MobiDB-lite"/>
    </source>
</evidence>
<gene>
    <name evidence="2" type="ORF">I79_004576</name>
</gene>
<reference evidence="3" key="1">
    <citation type="journal article" date="2011" name="Nat. Biotechnol.">
        <title>The genomic sequence of the Chinese hamster ovary (CHO)-K1 cell line.</title>
        <authorList>
            <person name="Xu X."/>
            <person name="Nagarajan H."/>
            <person name="Lewis N.E."/>
            <person name="Pan S."/>
            <person name="Cai Z."/>
            <person name="Liu X."/>
            <person name="Chen W."/>
            <person name="Xie M."/>
            <person name="Wang W."/>
            <person name="Hammond S."/>
            <person name="Andersen M.R."/>
            <person name="Neff N."/>
            <person name="Passarelli B."/>
            <person name="Koh W."/>
            <person name="Fan H.C."/>
            <person name="Wang J."/>
            <person name="Gui Y."/>
            <person name="Lee K.H."/>
            <person name="Betenbaugh M.J."/>
            <person name="Quake S.R."/>
            <person name="Famili I."/>
            <person name="Palsson B.O."/>
            <person name="Wang J."/>
        </authorList>
    </citation>
    <scope>NUCLEOTIDE SEQUENCE [LARGE SCALE GENOMIC DNA]</scope>
    <source>
        <strain evidence="3">CHO K1 cell line</strain>
    </source>
</reference>
<dbReference type="AlphaFoldDB" id="G3H2X2"/>
<dbReference type="EMBL" id="JH000120">
    <property type="protein sequence ID" value="EGV94809.1"/>
    <property type="molecule type" value="Genomic_DNA"/>
</dbReference>
<sequence length="74" mass="7873">MTAKAMQRNPVLGKKEEMKRGEGGGGGGGGRSSSSTTTTTTWEPILLLIPYESLGLNSCHQVWPQVPLSAEPFL</sequence>
<name>G3H2X2_CRIGR</name>